<comment type="caution">
    <text evidence="2">The sequence shown here is derived from an EMBL/GenBank/DDBJ whole genome shotgun (WGS) entry which is preliminary data.</text>
</comment>
<evidence type="ECO:0000313" key="2">
    <source>
        <dbReference type="EMBL" id="GAA1013803.1"/>
    </source>
</evidence>
<name>A0ABN1T3V9_9ACTN</name>
<evidence type="ECO:0000313" key="3">
    <source>
        <dbReference type="Proteomes" id="UP001501072"/>
    </source>
</evidence>
<accession>A0ABN1T3V9</accession>
<organism evidence="2 3">
    <name type="scientific">Streptomyces thermogriseus</name>
    <dbReference type="NCBI Taxonomy" id="75292"/>
    <lineage>
        <taxon>Bacteria</taxon>
        <taxon>Bacillati</taxon>
        <taxon>Actinomycetota</taxon>
        <taxon>Actinomycetes</taxon>
        <taxon>Kitasatosporales</taxon>
        <taxon>Streptomycetaceae</taxon>
        <taxon>Streptomyces</taxon>
    </lineage>
</organism>
<protein>
    <submittedName>
        <fullName evidence="2">Uncharacterized protein</fullName>
    </submittedName>
</protein>
<sequence>MGRLLPVPGTENGTGRSPCREDGRIGKTEEGRQSMTQALPAAGLIVPSTLAVLPQALTGMWAGI</sequence>
<evidence type="ECO:0000256" key="1">
    <source>
        <dbReference type="SAM" id="MobiDB-lite"/>
    </source>
</evidence>
<gene>
    <name evidence="2" type="ORF">GCM10009564_41670</name>
</gene>
<dbReference type="Proteomes" id="UP001501072">
    <property type="component" value="Unassembled WGS sequence"/>
</dbReference>
<keyword evidence="3" id="KW-1185">Reference proteome</keyword>
<dbReference type="EMBL" id="BAAAHU010000048">
    <property type="protein sequence ID" value="GAA1013803.1"/>
    <property type="molecule type" value="Genomic_DNA"/>
</dbReference>
<reference evidence="2 3" key="1">
    <citation type="journal article" date="2019" name="Int. J. Syst. Evol. Microbiol.">
        <title>The Global Catalogue of Microorganisms (GCM) 10K type strain sequencing project: providing services to taxonomists for standard genome sequencing and annotation.</title>
        <authorList>
            <consortium name="The Broad Institute Genomics Platform"/>
            <consortium name="The Broad Institute Genome Sequencing Center for Infectious Disease"/>
            <person name="Wu L."/>
            <person name="Ma J."/>
        </authorList>
    </citation>
    <scope>NUCLEOTIDE SEQUENCE [LARGE SCALE GENOMIC DNA]</scope>
    <source>
        <strain evidence="2 3">JCM 11269</strain>
    </source>
</reference>
<proteinExistence type="predicted"/>
<feature type="compositionally biased region" description="Basic and acidic residues" evidence="1">
    <location>
        <begin position="18"/>
        <end position="32"/>
    </location>
</feature>
<feature type="region of interest" description="Disordered" evidence="1">
    <location>
        <begin position="1"/>
        <end position="32"/>
    </location>
</feature>